<dbReference type="Proteomes" id="UP000005808">
    <property type="component" value="Unassembled WGS sequence"/>
</dbReference>
<keyword evidence="1" id="KW-0732">Signal</keyword>
<dbReference type="OrthoDB" id="9778494at2"/>
<evidence type="ECO:0000256" key="1">
    <source>
        <dbReference type="SAM" id="SignalP"/>
    </source>
</evidence>
<evidence type="ECO:0000313" key="3">
    <source>
        <dbReference type="Proteomes" id="UP000005808"/>
    </source>
</evidence>
<feature type="chain" id="PRO_5003553620" description="TPR repeat-containing protein" evidence="1">
    <location>
        <begin position="24"/>
        <end position="528"/>
    </location>
</feature>
<gene>
    <name evidence="2" type="ORF">OR16_18911</name>
</gene>
<dbReference type="PANTHER" id="PTHR45588">
    <property type="entry name" value="TPR DOMAIN-CONTAINING PROTEIN"/>
    <property type="match status" value="1"/>
</dbReference>
<proteinExistence type="predicted"/>
<comment type="caution">
    <text evidence="2">The sequence shown here is derived from an EMBL/GenBank/DDBJ whole genome shotgun (WGS) entry which is preliminary data.</text>
</comment>
<dbReference type="PANTHER" id="PTHR45588:SF1">
    <property type="entry name" value="WW DOMAIN-CONTAINING PROTEIN"/>
    <property type="match status" value="1"/>
</dbReference>
<dbReference type="RefSeq" id="WP_006159271.1">
    <property type="nucleotide sequence ID" value="NZ_AHJE01000045.1"/>
</dbReference>
<evidence type="ECO:0000313" key="2">
    <source>
        <dbReference type="EMBL" id="EHP41604.1"/>
    </source>
</evidence>
<sequence length="528" mass="57927">MRTRNVAGIVATALLLGSASVLADEHGHEASTGQLGKVSFPTSCDPKVQPLFERGVALLHSFWFTEAGKTFAAVIDQDPGCAIADWGIAVNLLGNSLAGPPPQRDAQEASEALAKARAVGAKTQRERDWIDAIGAYYRDYDKVPLGARLLAYADAMQRMTQRYPEDDEVWIYYALSLQAAAPPTDRTYANQRKSAEILERLFAKNPQHPGAAHYLIHAYDYPPLAEKGLAAANKYAIIAPASPHARHMPSHIYTMLGRWEQSITSNLSALEVQPDYYHALDFVVYARLQLSQDVKARALIDQGVADALEKPPTLKGNKNSVAAMPARYALERADWKGAAALPVTSNNWAYADSITRFARGLGMARSGDPTSARQEIDAMKRLRQDLERANESYWVGRTEEEITAVAAWIALAEGNRAQAEQLMRAAADGEDASIKNVAMENRLCPMRELLADLLFEEGKPGQALHEYESALREYPNRYRGLYGAARAAEAAGQREIATDYYRRLLALAKNADSARPETAAAKAYLAAH</sequence>
<evidence type="ECO:0008006" key="4">
    <source>
        <dbReference type="Google" id="ProtNLM"/>
    </source>
</evidence>
<dbReference type="PATRIC" id="fig|1127483.3.peg.3789"/>
<dbReference type="Gene3D" id="1.25.40.10">
    <property type="entry name" value="Tetratricopeptide repeat domain"/>
    <property type="match status" value="2"/>
</dbReference>
<reference evidence="2 3" key="1">
    <citation type="journal article" date="2012" name="J. Bacteriol.">
        <title>De Novo Genome Project of Cupriavidus basilensis OR16.</title>
        <authorList>
            <person name="Cserhati M."/>
            <person name="Kriszt B."/>
            <person name="Szoboszlay S."/>
            <person name="Toth A."/>
            <person name="Szabo I."/>
            <person name="Tancsics A."/>
            <person name="Nagy I."/>
            <person name="Horvath B."/>
            <person name="Nagy I."/>
            <person name="Kukolya J."/>
        </authorList>
    </citation>
    <scope>NUCLEOTIDE SEQUENCE [LARGE SCALE GENOMIC DNA]</scope>
    <source>
        <strain evidence="2 3">OR16</strain>
    </source>
</reference>
<dbReference type="EMBL" id="AHJE01000045">
    <property type="protein sequence ID" value="EHP41604.1"/>
    <property type="molecule type" value="Genomic_DNA"/>
</dbReference>
<dbReference type="SUPFAM" id="SSF48452">
    <property type="entry name" value="TPR-like"/>
    <property type="match status" value="2"/>
</dbReference>
<organism evidence="2 3">
    <name type="scientific">Cupriavidus basilensis OR16</name>
    <dbReference type="NCBI Taxonomy" id="1127483"/>
    <lineage>
        <taxon>Bacteria</taxon>
        <taxon>Pseudomonadati</taxon>
        <taxon>Pseudomonadota</taxon>
        <taxon>Betaproteobacteria</taxon>
        <taxon>Burkholderiales</taxon>
        <taxon>Burkholderiaceae</taxon>
        <taxon>Cupriavidus</taxon>
    </lineage>
</organism>
<dbReference type="InterPro" id="IPR011990">
    <property type="entry name" value="TPR-like_helical_dom_sf"/>
</dbReference>
<protein>
    <recommendedName>
        <fullName evidence="4">TPR repeat-containing protein</fullName>
    </recommendedName>
</protein>
<dbReference type="AlphaFoldDB" id="H1S779"/>
<accession>H1S779</accession>
<feature type="signal peptide" evidence="1">
    <location>
        <begin position="1"/>
        <end position="23"/>
    </location>
</feature>
<name>H1S779_9BURK</name>